<dbReference type="Pfam" id="PF05939">
    <property type="entry name" value="Phage_min_tail"/>
    <property type="match status" value="1"/>
</dbReference>
<dbReference type="InterPro" id="IPR010265">
    <property type="entry name" value="Phage_lambda_TipM"/>
</dbReference>
<organism evidence="1 2">
    <name type="scientific">Psychrobacter namhaensis</name>
    <dbReference type="NCBI Taxonomy" id="292734"/>
    <lineage>
        <taxon>Bacteria</taxon>
        <taxon>Pseudomonadati</taxon>
        <taxon>Pseudomonadota</taxon>
        <taxon>Gammaproteobacteria</taxon>
        <taxon>Moraxellales</taxon>
        <taxon>Moraxellaceae</taxon>
        <taxon>Psychrobacter</taxon>
    </lineage>
</organism>
<dbReference type="RefSeq" id="WP_404671718.1">
    <property type="nucleotide sequence ID" value="NZ_JBJDPD010000001.1"/>
</dbReference>
<protein>
    <submittedName>
        <fullName evidence="1">Phage tail protein</fullName>
    </submittedName>
</protein>
<evidence type="ECO:0000313" key="2">
    <source>
        <dbReference type="Proteomes" id="UP001620234"/>
    </source>
</evidence>
<accession>A0ABW8L554</accession>
<proteinExistence type="predicted"/>
<dbReference type="EMBL" id="JBJDPD010000001">
    <property type="protein sequence ID" value="MFK3999873.1"/>
    <property type="molecule type" value="Genomic_DNA"/>
</dbReference>
<name>A0ABW8L554_9GAMM</name>
<dbReference type="Proteomes" id="UP001620234">
    <property type="component" value="Unassembled WGS sequence"/>
</dbReference>
<comment type="caution">
    <text evidence="1">The sequence shown here is derived from an EMBL/GenBank/DDBJ whole genome shotgun (WGS) entry which is preliminary data.</text>
</comment>
<sequence length="112" mass="12536">MALKTFTWCVDAGAVRNTELKTNTVSFGDGYEQVSSFGINNARMTWQVTKTAYKAEIDAIYNFLIEHKGVTPFYVDIAGETKTYRTEGSIGTPHQSGDVWQLSFNLKQAFLP</sequence>
<keyword evidence="2" id="KW-1185">Reference proteome</keyword>
<reference evidence="1 2" key="1">
    <citation type="submission" date="2024-11" db="EMBL/GenBank/DDBJ databases">
        <title>The Natural Products Discovery Center: Release of the First 8490 Sequenced Strains for Exploring Actinobacteria Biosynthetic Diversity.</title>
        <authorList>
            <person name="Kalkreuter E."/>
            <person name="Kautsar S.A."/>
            <person name="Yang D."/>
            <person name="Bader C.D."/>
            <person name="Teijaro C.N."/>
            <person name="Fluegel L."/>
            <person name="Davis C.M."/>
            <person name="Simpson J.R."/>
            <person name="Lauterbach L."/>
            <person name="Steele A.D."/>
            <person name="Gui C."/>
            <person name="Meng S."/>
            <person name="Li G."/>
            <person name="Viehrig K."/>
            <person name="Ye F."/>
            <person name="Su P."/>
            <person name="Kiefer A.F."/>
            <person name="Nichols A."/>
            <person name="Cepeda A.J."/>
            <person name="Yan W."/>
            <person name="Fan B."/>
            <person name="Jiang Y."/>
            <person name="Adhikari A."/>
            <person name="Zheng C.-J."/>
            <person name="Schuster L."/>
            <person name="Cowan T.M."/>
            <person name="Smanski M.J."/>
            <person name="Chevrette M.G."/>
            <person name="De Carvalho L.P.S."/>
            <person name="Shen B."/>
        </authorList>
    </citation>
    <scope>NUCLEOTIDE SEQUENCE [LARGE SCALE GENOMIC DNA]</scope>
    <source>
        <strain evidence="1 2">NPDC077433</strain>
    </source>
</reference>
<evidence type="ECO:0000313" key="1">
    <source>
        <dbReference type="EMBL" id="MFK3999873.1"/>
    </source>
</evidence>
<gene>
    <name evidence="1" type="ORF">ACI2I3_00800</name>
</gene>